<accession>A0AA88PYR0</accession>
<evidence type="ECO:0000256" key="17">
    <source>
        <dbReference type="ARBA" id="ARBA00022884"/>
    </source>
</evidence>
<evidence type="ECO:0000256" key="7">
    <source>
        <dbReference type="ARBA" id="ARBA00022588"/>
    </source>
</evidence>
<dbReference type="FunFam" id="3.40.50.300:FF:000893">
    <property type="entry name" value="Interferon-induced with helicase C domain 1"/>
    <property type="match status" value="1"/>
</dbReference>
<dbReference type="PROSITE" id="PS51789">
    <property type="entry name" value="RLR_CTR"/>
    <property type="match status" value="1"/>
</dbReference>
<evidence type="ECO:0000256" key="3">
    <source>
        <dbReference type="ARBA" id="ARBA00012552"/>
    </source>
</evidence>
<protein>
    <recommendedName>
        <fullName evidence="3">RNA helicase</fullName>
        <ecNumber evidence="3">3.6.4.13</ecNumber>
    </recommendedName>
</protein>
<evidence type="ECO:0000256" key="9">
    <source>
        <dbReference type="ARBA" id="ARBA00022737"/>
    </source>
</evidence>
<dbReference type="InterPro" id="IPR051363">
    <property type="entry name" value="RLR_Helicase"/>
</dbReference>
<dbReference type="InterPro" id="IPR001650">
    <property type="entry name" value="Helicase_C-like"/>
</dbReference>
<dbReference type="AlphaFoldDB" id="A0AA88PYR0"/>
<dbReference type="GO" id="GO:0016787">
    <property type="term" value="F:hydrolase activity"/>
    <property type="evidence" value="ECO:0007669"/>
    <property type="project" value="UniProtKB-KW"/>
</dbReference>
<evidence type="ECO:0000256" key="4">
    <source>
        <dbReference type="ARBA" id="ARBA00022490"/>
    </source>
</evidence>
<dbReference type="PANTHER" id="PTHR14074:SF14">
    <property type="entry name" value="INTERFERON-INDUCED HELICASE C DOMAIN-CONTAINING PROTEIN 1"/>
    <property type="match status" value="1"/>
</dbReference>
<dbReference type="CDD" id="cd08819">
    <property type="entry name" value="CARD_MDA5_r2"/>
    <property type="match status" value="1"/>
</dbReference>
<keyword evidence="9" id="KW-0677">Repeat</keyword>
<dbReference type="SUPFAM" id="SSF52540">
    <property type="entry name" value="P-loop containing nucleoside triphosphate hydrolases"/>
    <property type="match status" value="1"/>
</dbReference>
<evidence type="ECO:0000256" key="12">
    <source>
        <dbReference type="ARBA" id="ARBA00022806"/>
    </source>
</evidence>
<evidence type="ECO:0000256" key="11">
    <source>
        <dbReference type="ARBA" id="ARBA00022801"/>
    </source>
</evidence>
<evidence type="ECO:0000256" key="15">
    <source>
        <dbReference type="ARBA" id="ARBA00022843"/>
    </source>
</evidence>
<dbReference type="GO" id="GO:0003677">
    <property type="term" value="F:DNA binding"/>
    <property type="evidence" value="ECO:0007669"/>
    <property type="project" value="InterPro"/>
</dbReference>
<dbReference type="GO" id="GO:0003727">
    <property type="term" value="F:single-stranded RNA binding"/>
    <property type="evidence" value="ECO:0007669"/>
    <property type="project" value="TreeGrafter"/>
</dbReference>
<evidence type="ECO:0000256" key="13">
    <source>
        <dbReference type="ARBA" id="ARBA00022833"/>
    </source>
</evidence>
<dbReference type="InterPro" id="IPR041204">
    <property type="entry name" value="RIG-I-like_C"/>
</dbReference>
<keyword evidence="6" id="KW-0597">Phosphoprotein</keyword>
<keyword evidence="18" id="KW-0051">Antiviral defense</keyword>
<keyword evidence="5" id="KW-1017">Isopeptide bond</keyword>
<dbReference type="PROSITE" id="PS51194">
    <property type="entry name" value="HELICASE_CTER"/>
    <property type="match status" value="1"/>
</dbReference>
<keyword evidence="21" id="KW-1185">Reference proteome</keyword>
<keyword evidence="17" id="KW-0694">RNA-binding</keyword>
<keyword evidence="16" id="KW-0391">Immunity</keyword>
<dbReference type="Proteomes" id="UP001187343">
    <property type="component" value="Unassembled WGS sequence"/>
</dbReference>
<evidence type="ECO:0000256" key="18">
    <source>
        <dbReference type="ARBA" id="ARBA00023118"/>
    </source>
</evidence>
<gene>
    <name evidence="20" type="ORF">Q8A67_006487</name>
</gene>
<keyword evidence="8" id="KW-0479">Metal-binding</keyword>
<evidence type="ECO:0000256" key="19">
    <source>
        <dbReference type="ARBA" id="ARBA00049390"/>
    </source>
</evidence>
<comment type="subcellular location">
    <subcellularLocation>
        <location evidence="1">Cytoplasm</location>
    </subcellularLocation>
</comment>
<dbReference type="InterPro" id="IPR038557">
    <property type="entry name" value="RLR_C_sf"/>
</dbReference>
<dbReference type="EC" id="3.6.4.13" evidence="3"/>
<dbReference type="GO" id="GO:0005737">
    <property type="term" value="C:cytoplasm"/>
    <property type="evidence" value="ECO:0007669"/>
    <property type="project" value="UniProtKB-SubCell"/>
</dbReference>
<dbReference type="Pfam" id="PF18119">
    <property type="entry name" value="RIG-I_C"/>
    <property type="match status" value="1"/>
</dbReference>
<dbReference type="CDD" id="cd15807">
    <property type="entry name" value="MDA5_C"/>
    <property type="match status" value="1"/>
</dbReference>
<comment type="caution">
    <text evidence="20">The sequence shown here is derived from an EMBL/GenBank/DDBJ whole genome shotgun (WGS) entry which is preliminary data.</text>
</comment>
<evidence type="ECO:0000256" key="16">
    <source>
        <dbReference type="ARBA" id="ARBA00022859"/>
    </source>
</evidence>
<evidence type="ECO:0000256" key="2">
    <source>
        <dbReference type="ARBA" id="ARBA00006866"/>
    </source>
</evidence>
<dbReference type="EMBL" id="JAUYZG010000006">
    <property type="protein sequence ID" value="KAK2904688.1"/>
    <property type="molecule type" value="Genomic_DNA"/>
</dbReference>
<name>A0AA88PYR0_9TELE</name>
<dbReference type="SMART" id="SM00490">
    <property type="entry name" value="HELICc"/>
    <property type="match status" value="1"/>
</dbReference>
<dbReference type="Gene3D" id="2.170.150.30">
    <property type="entry name" value="RIG-I-like receptor, C-terminal regulatory domain"/>
    <property type="match status" value="1"/>
</dbReference>
<dbReference type="InterPro" id="IPR014001">
    <property type="entry name" value="Helicase_ATP-bd"/>
</dbReference>
<evidence type="ECO:0000256" key="1">
    <source>
        <dbReference type="ARBA" id="ARBA00004496"/>
    </source>
</evidence>
<keyword evidence="13" id="KW-0862">Zinc</keyword>
<dbReference type="Pfam" id="PF11648">
    <property type="entry name" value="RIG-I_C-RD"/>
    <property type="match status" value="1"/>
</dbReference>
<dbReference type="PANTHER" id="PTHR14074">
    <property type="entry name" value="HELICASE WITH DEATH DOMAIN-RELATED"/>
    <property type="match status" value="1"/>
</dbReference>
<comment type="catalytic activity">
    <reaction evidence="19">
        <text>ATP + H2O = ADP + phosphate + H(+)</text>
        <dbReference type="Rhea" id="RHEA:13065"/>
        <dbReference type="ChEBI" id="CHEBI:15377"/>
        <dbReference type="ChEBI" id="CHEBI:15378"/>
        <dbReference type="ChEBI" id="CHEBI:30616"/>
        <dbReference type="ChEBI" id="CHEBI:43474"/>
        <dbReference type="ChEBI" id="CHEBI:456216"/>
        <dbReference type="EC" id="3.6.4.13"/>
    </reaction>
    <physiologicalReaction direction="left-to-right" evidence="19">
        <dbReference type="Rhea" id="RHEA:13066"/>
    </physiologicalReaction>
</comment>
<dbReference type="InterPro" id="IPR011029">
    <property type="entry name" value="DEATH-like_dom_sf"/>
</dbReference>
<dbReference type="Gene3D" id="1.20.1320.30">
    <property type="match status" value="1"/>
</dbReference>
<evidence type="ECO:0000313" key="21">
    <source>
        <dbReference type="Proteomes" id="UP001187343"/>
    </source>
</evidence>
<dbReference type="InterPro" id="IPR021673">
    <property type="entry name" value="RLR_CTR"/>
</dbReference>
<evidence type="ECO:0000256" key="6">
    <source>
        <dbReference type="ARBA" id="ARBA00022553"/>
    </source>
</evidence>
<keyword evidence="14" id="KW-0067">ATP-binding</keyword>
<dbReference type="Gene3D" id="3.40.50.300">
    <property type="entry name" value="P-loop containing nucleotide triphosphate hydrolases"/>
    <property type="match status" value="2"/>
</dbReference>
<dbReference type="GO" id="GO:0140374">
    <property type="term" value="P:antiviral innate immune response"/>
    <property type="evidence" value="ECO:0007669"/>
    <property type="project" value="TreeGrafter"/>
</dbReference>
<dbReference type="GO" id="GO:0003725">
    <property type="term" value="F:double-stranded RNA binding"/>
    <property type="evidence" value="ECO:0007669"/>
    <property type="project" value="TreeGrafter"/>
</dbReference>
<dbReference type="GO" id="GO:0003724">
    <property type="term" value="F:RNA helicase activity"/>
    <property type="evidence" value="ECO:0007669"/>
    <property type="project" value="UniProtKB-EC"/>
</dbReference>
<evidence type="ECO:0000313" key="20">
    <source>
        <dbReference type="EMBL" id="KAK2904688.1"/>
    </source>
</evidence>
<keyword evidence="12" id="KW-0347">Helicase</keyword>
<keyword evidence="15" id="KW-0832">Ubl conjugation</keyword>
<dbReference type="InterPro" id="IPR027417">
    <property type="entry name" value="P-loop_NTPase"/>
</dbReference>
<dbReference type="Pfam" id="PF00271">
    <property type="entry name" value="Helicase_C"/>
    <property type="match status" value="1"/>
</dbReference>
<evidence type="ECO:0000256" key="10">
    <source>
        <dbReference type="ARBA" id="ARBA00022741"/>
    </source>
</evidence>
<dbReference type="GO" id="GO:0039530">
    <property type="term" value="P:MDA-5 signaling pathway"/>
    <property type="evidence" value="ECO:0007669"/>
    <property type="project" value="TreeGrafter"/>
</dbReference>
<dbReference type="GO" id="GO:0005524">
    <property type="term" value="F:ATP binding"/>
    <property type="evidence" value="ECO:0007669"/>
    <property type="project" value="UniProtKB-KW"/>
</dbReference>
<evidence type="ECO:0000256" key="5">
    <source>
        <dbReference type="ARBA" id="ARBA00022499"/>
    </source>
</evidence>
<comment type="similarity">
    <text evidence="2">Belongs to the helicase family. RLR subfamily.</text>
</comment>
<dbReference type="PROSITE" id="PS51192">
    <property type="entry name" value="HELICASE_ATP_BIND_1"/>
    <property type="match status" value="1"/>
</dbReference>
<proteinExistence type="inferred from homology"/>
<organism evidence="20 21">
    <name type="scientific">Cirrhinus molitorella</name>
    <name type="common">mud carp</name>
    <dbReference type="NCBI Taxonomy" id="172907"/>
    <lineage>
        <taxon>Eukaryota</taxon>
        <taxon>Metazoa</taxon>
        <taxon>Chordata</taxon>
        <taxon>Craniata</taxon>
        <taxon>Vertebrata</taxon>
        <taxon>Euteleostomi</taxon>
        <taxon>Actinopterygii</taxon>
        <taxon>Neopterygii</taxon>
        <taxon>Teleostei</taxon>
        <taxon>Ostariophysi</taxon>
        <taxon>Cypriniformes</taxon>
        <taxon>Cyprinidae</taxon>
        <taxon>Labeoninae</taxon>
        <taxon>Labeonini</taxon>
        <taxon>Cirrhinus</taxon>
    </lineage>
</organism>
<dbReference type="InterPro" id="IPR031964">
    <property type="entry name" value="CARD_dom"/>
</dbReference>
<sequence>MSSDQDAETRHILDCFRERLKRLIQVEPLLDLLHFLEPDRKDRIKAKLREEGNINAAVLLINEIIYSKNYEQGWSRELITALETVGCKYAAKYVLNSPPEPTEEAENDSCVRLIDLMQLTLVNMKTRDVCAHCCALELLTQEDQENILKLTDNQGNIAGARLLLKRLVKNEAGWFSKFLKALEDTQHHDLVRELRGEPCNEDEIMLVETLEEGKQLCSAAVMETNMCGSMPILPPALSANSSLQSEDLDSSVDSSGLSMSVDNEEVDMYKEGEEKEEGDLKQDDDDQSEESKRDIVLRDYQMEVAKPALEENNIIICLPTGSGKTRVAVYITKKHLERTKQMGQPGKVVVLVNKVPLVEQHYKAEFGRFLKHEYSVERVSGASQLKISFPQIIEQNDIIICTAQILENSLAKAKNGDEDGIKLSQFTLMVIDECHHTKKGGVYNHIMIRYLKQKHRNQLLKKQDKSPVPLPQILGLTASPGVGGAMSQERAEEHILQICANLDAFTIKTKTFEEEEAKTPYKRIARAEERKEDPFGDVIKKIMDEIHNHAELKPLCEPGTQNYEQWVVQKEQNAAKEENQKVRVCAEHLRQYNEALHQSNTIRMSDAFRFLDKYHNEELKTKSSPDEEGTVTITDTERFLFTLFKDNKAKLQELMGKPQYENNSLAQLKTSILKEFSSREKARGIIFTRTRLSAIALCQWIQENPKFDEVEVRASYLIGGGDQSLVKPMTAAEQKDVLNKFREGQINLLIATTVAEEGLDIAECNFVIRYCLVTNEIAMIQARGRGRAEDSSYTLVAEAGSGVAERESVNEYREKMMSKAIAKVCEMNRANYEKKMKEFQMQAIMEEKVKIKKKQQKGMMKEPPSKISLSCRQCSVFVCSGEDIEKIENMHHVNVTKEFSKLFIMRENTSLQKRLLDYETNGVIACKNCGEQWGSMMLYKSIECPCLHIKNFVVTYGSKKKTFSKWSELPIRFPAFDYTQHADHLAEDSGEEDMETD</sequence>
<keyword evidence="11" id="KW-0378">Hydrolase</keyword>
<dbReference type="Pfam" id="PF04851">
    <property type="entry name" value="ResIII"/>
    <property type="match status" value="1"/>
</dbReference>
<dbReference type="SMART" id="SM00487">
    <property type="entry name" value="DEXDc"/>
    <property type="match status" value="1"/>
</dbReference>
<keyword evidence="7" id="KW-0399">Innate immunity</keyword>
<dbReference type="GO" id="GO:0008270">
    <property type="term" value="F:zinc ion binding"/>
    <property type="evidence" value="ECO:0007669"/>
    <property type="project" value="TreeGrafter"/>
</dbReference>
<keyword evidence="4" id="KW-0963">Cytoplasm</keyword>
<dbReference type="Gene3D" id="1.10.533.10">
    <property type="entry name" value="Death Domain, Fas"/>
    <property type="match status" value="2"/>
</dbReference>
<dbReference type="InterPro" id="IPR006935">
    <property type="entry name" value="Helicase/UvrB_N"/>
</dbReference>
<reference evidence="20" key="1">
    <citation type="submission" date="2023-08" db="EMBL/GenBank/DDBJ databases">
        <title>Chromosome-level Genome Assembly of mud carp (Cirrhinus molitorella).</title>
        <authorList>
            <person name="Liu H."/>
        </authorList>
    </citation>
    <scope>NUCLEOTIDE SEQUENCE</scope>
    <source>
        <strain evidence="20">Prfri</strain>
        <tissue evidence="20">Muscle</tissue>
    </source>
</reference>
<evidence type="ECO:0000256" key="14">
    <source>
        <dbReference type="ARBA" id="ARBA00022840"/>
    </source>
</evidence>
<dbReference type="Pfam" id="PF16739">
    <property type="entry name" value="CARD_2"/>
    <property type="match status" value="2"/>
</dbReference>
<evidence type="ECO:0000256" key="8">
    <source>
        <dbReference type="ARBA" id="ARBA00022723"/>
    </source>
</evidence>
<keyword evidence="10" id="KW-0547">Nucleotide-binding</keyword>